<evidence type="ECO:0008006" key="4">
    <source>
        <dbReference type="Google" id="ProtNLM"/>
    </source>
</evidence>
<proteinExistence type="predicted"/>
<feature type="compositionally biased region" description="Gly residues" evidence="1">
    <location>
        <begin position="454"/>
        <end position="469"/>
    </location>
</feature>
<reference evidence="2 3" key="1">
    <citation type="submission" date="2018-11" db="EMBL/GenBank/DDBJ databases">
        <authorList>
            <person name="Da X."/>
        </authorList>
    </citation>
    <scope>NUCLEOTIDE SEQUENCE [LARGE SCALE GENOMIC DNA]</scope>
    <source>
        <strain evidence="2 3">S14-144</strain>
    </source>
</reference>
<dbReference type="EMBL" id="CP034170">
    <property type="protein sequence ID" value="AZI59062.1"/>
    <property type="molecule type" value="Genomic_DNA"/>
</dbReference>
<feature type="region of interest" description="Disordered" evidence="1">
    <location>
        <begin position="449"/>
        <end position="478"/>
    </location>
</feature>
<reference evidence="2 3" key="2">
    <citation type="submission" date="2018-12" db="EMBL/GenBank/DDBJ databases">
        <title>Nakamurella antarcticus sp. nov., isolated from Antarctica South Shetland Islands soil.</title>
        <authorList>
            <person name="Peng F."/>
        </authorList>
    </citation>
    <scope>NUCLEOTIDE SEQUENCE [LARGE SCALE GENOMIC DNA]</scope>
    <source>
        <strain evidence="2 3">S14-144</strain>
    </source>
</reference>
<dbReference type="RefSeq" id="WP_124799966.1">
    <property type="nucleotide sequence ID" value="NZ_CP034170.1"/>
</dbReference>
<dbReference type="OrthoDB" id="3268648at2"/>
<dbReference type="AlphaFoldDB" id="A0A3G8ZNZ9"/>
<dbReference type="InterPro" id="IPR036366">
    <property type="entry name" value="PGBDSf"/>
</dbReference>
<accession>A0A3G8ZNZ9</accession>
<protein>
    <recommendedName>
        <fullName evidence="4">Peptidoglycan-binding protein</fullName>
    </recommendedName>
</protein>
<dbReference type="InterPro" id="IPR036365">
    <property type="entry name" value="PGBD-like_sf"/>
</dbReference>
<dbReference type="Gene3D" id="2.40.420.20">
    <property type="match status" value="1"/>
</dbReference>
<sequence>MASSRRNILIVAAVAVVTAGGGFAAARLIVSPADAAARTAPPAAGPITAPVERKILNAEIVTRGDIGFDGSVEVKLATGTSATAVVTGRIAEVGSVVTSGSILLEVTGRPVLAMSGELPTYRSLGPGNTGPDVEQLESALLALGFDPGAQDKLYDAATAGAVAALYASLGYESPQPGEDVRAQLISATAAKASADQAILDAQTALSAAAKGSTESARLSLQAAVNSAQAAYKLAQTTPSAPDPTRVAGAQSNLTAAQEYKQYADDGLATALAQGAENVGEWQVAAQKARDGVASAQAALDAANAGGPPDNAAISQALDQLKIAQASQAEGLKPPDTASAQAAVAAAQSAAAIAQTEFAAAQAASATPLPATEVVWLANLPRRVDSVAVERGSLVTKAVMSVSGADLTVRASVSAQEAALLKTGMKAKLTVPGAGFIDAVVSQIGETGPLKSGAAEGGADGSGGAGGGDSSTGSNGSDAAGKGGTIVYLQPQNVTNEQAQALRGINVKITIPVASTAGEVLTVPVAALFSDDKGVPRVEVLLGDGSTRFQKISVGLSTGGDVEVSPISDSGQPVAADKSSLDKGSLVVVGR</sequence>
<dbReference type="Gene3D" id="1.10.101.10">
    <property type="entry name" value="PGBD-like superfamily/PGBD"/>
    <property type="match status" value="1"/>
</dbReference>
<dbReference type="SUPFAM" id="SSF47090">
    <property type="entry name" value="PGBD-like"/>
    <property type="match status" value="1"/>
</dbReference>
<dbReference type="InterPro" id="IPR006311">
    <property type="entry name" value="TAT_signal"/>
</dbReference>
<evidence type="ECO:0000313" key="3">
    <source>
        <dbReference type="Proteomes" id="UP000268084"/>
    </source>
</evidence>
<gene>
    <name evidence="2" type="ORF">EH165_13850</name>
</gene>
<dbReference type="Proteomes" id="UP000268084">
    <property type="component" value="Chromosome"/>
</dbReference>
<dbReference type="PROSITE" id="PS51318">
    <property type="entry name" value="TAT"/>
    <property type="match status" value="1"/>
</dbReference>
<keyword evidence="3" id="KW-1185">Reference proteome</keyword>
<organism evidence="2 3">
    <name type="scientific">Nakamurella antarctica</name>
    <dbReference type="NCBI Taxonomy" id="1902245"/>
    <lineage>
        <taxon>Bacteria</taxon>
        <taxon>Bacillati</taxon>
        <taxon>Actinomycetota</taxon>
        <taxon>Actinomycetes</taxon>
        <taxon>Nakamurellales</taxon>
        <taxon>Nakamurellaceae</taxon>
        <taxon>Nakamurella</taxon>
    </lineage>
</organism>
<dbReference type="KEGG" id="nak:EH165_13850"/>
<evidence type="ECO:0000313" key="2">
    <source>
        <dbReference type="EMBL" id="AZI59062.1"/>
    </source>
</evidence>
<name>A0A3G8ZNZ9_9ACTN</name>
<evidence type="ECO:0000256" key="1">
    <source>
        <dbReference type="SAM" id="MobiDB-lite"/>
    </source>
</evidence>